<dbReference type="Pfam" id="PF17312">
    <property type="entry name" value="Helveticin_J"/>
    <property type="match status" value="1"/>
</dbReference>
<organism evidence="1 2">
    <name type="scientific">Lactobacillus panisapium</name>
    <dbReference type="NCBI Taxonomy" id="2012495"/>
    <lineage>
        <taxon>Bacteria</taxon>
        <taxon>Bacillati</taxon>
        <taxon>Bacillota</taxon>
        <taxon>Bacilli</taxon>
        <taxon>Lactobacillales</taxon>
        <taxon>Lactobacillaceae</taxon>
        <taxon>Lactobacillus</taxon>
    </lineage>
</organism>
<reference evidence="1 2" key="1">
    <citation type="submission" date="2020-01" db="EMBL/GenBank/DDBJ databases">
        <title>Vast differences in strain-level diversity in the gut microbiota of two closely related honey bee species.</title>
        <authorList>
            <person name="Ellegaard K.M."/>
            <person name="Suenami S."/>
            <person name="Miyazaki R."/>
            <person name="Engel P."/>
        </authorList>
    </citation>
    <scope>NUCLEOTIDE SEQUENCE [LARGE SCALE GENOMIC DNA]</scope>
    <source>
        <strain evidence="1 2">ESL0416</strain>
    </source>
</reference>
<dbReference type="Proteomes" id="UP000826550">
    <property type="component" value="Chromosome"/>
</dbReference>
<dbReference type="InterPro" id="IPR035280">
    <property type="entry name" value="Helveticin_J"/>
</dbReference>
<protein>
    <submittedName>
        <fullName evidence="1">Bacteriocin</fullName>
    </submittedName>
</protein>
<gene>
    <name evidence="1" type="ORF">GYM71_01070</name>
</gene>
<dbReference type="RefSeq" id="WP_220220589.1">
    <property type="nucleotide sequence ID" value="NZ_CP048268.1"/>
</dbReference>
<sequence length="350" mass="38772">MINPNIPQARNVELKLVSNLDDWDGVTGPVDRDLRQVVVQKATIGKNYTYALQHVAGDTFVYRSHNGQNVNFNKNKPVLFMTGTAAGHTQTFEYANKFGQYFVGTKPNDLNMSSTWSSWSKQIARVSLWHAQKYRSNTSVQPRLANLNHAGSDFGVGCAGDQFARVEAAVSPDGQYFMIAYGDNDHNGYFALYRLSAINDALDHATTASKYVDITTVQCLAAFKIPTLSGNQGQVGSLQGFALDHYVVNHNDQFNLYLSSQPSTDIAGFDRKIVKIPWGEVNAAGWELVDLTTATELAIPGYYTEVEGIQVVSNNNVLVTVAYHQLHDFANPTKHPTKINKIYQVTWGLL</sequence>
<keyword evidence="2" id="KW-1185">Reference proteome</keyword>
<name>A0ABX8W973_9LACO</name>
<evidence type="ECO:0000313" key="2">
    <source>
        <dbReference type="Proteomes" id="UP000826550"/>
    </source>
</evidence>
<evidence type="ECO:0000313" key="1">
    <source>
        <dbReference type="EMBL" id="QYN52098.1"/>
    </source>
</evidence>
<accession>A0ABX8W973</accession>
<dbReference type="EMBL" id="CP048268">
    <property type="protein sequence ID" value="QYN52098.1"/>
    <property type="molecule type" value="Genomic_DNA"/>
</dbReference>
<proteinExistence type="predicted"/>